<dbReference type="NCBIfam" id="TIGR02327">
    <property type="entry name" value="int_mem_ywzB"/>
    <property type="match status" value="1"/>
</dbReference>
<dbReference type="InterPro" id="IPR009526">
    <property type="entry name" value="DUF1146"/>
</dbReference>
<keyword evidence="3" id="KW-1185">Reference proteome</keyword>
<reference evidence="2" key="1">
    <citation type="submission" date="2018-12" db="EMBL/GenBank/DDBJ databases">
        <authorList>
            <person name="Sun L."/>
            <person name="Chen Z."/>
        </authorList>
    </citation>
    <scope>NUCLEOTIDE SEQUENCE [LARGE SCALE GENOMIC DNA]</scope>
    <source>
        <strain evidence="2">DSM 16012</strain>
    </source>
</reference>
<keyword evidence="1" id="KW-1133">Transmembrane helix</keyword>
<dbReference type="OrthoDB" id="1651016at2"/>
<evidence type="ECO:0000313" key="3">
    <source>
        <dbReference type="Proteomes" id="UP000273811"/>
    </source>
</evidence>
<dbReference type="EMBL" id="QYTU02000006">
    <property type="protein sequence ID" value="RWR13482.1"/>
    <property type="molecule type" value="Genomic_DNA"/>
</dbReference>
<dbReference type="AlphaFoldDB" id="A0A443IZ05"/>
<dbReference type="Pfam" id="PF06612">
    <property type="entry name" value="DUF1146"/>
    <property type="match status" value="1"/>
</dbReference>
<gene>
    <name evidence="2" type="ORF">D4N35_004595</name>
</gene>
<evidence type="ECO:0000256" key="1">
    <source>
        <dbReference type="SAM" id="Phobius"/>
    </source>
</evidence>
<keyword evidence="1" id="KW-0472">Membrane</keyword>
<name>A0A443IZ05_9BACI</name>
<dbReference type="Proteomes" id="UP000273811">
    <property type="component" value="Unassembled WGS sequence"/>
</dbReference>
<organism evidence="2 3">
    <name type="scientific">Siminovitchia fortis</name>
    <dbReference type="NCBI Taxonomy" id="254758"/>
    <lineage>
        <taxon>Bacteria</taxon>
        <taxon>Bacillati</taxon>
        <taxon>Bacillota</taxon>
        <taxon>Bacilli</taxon>
        <taxon>Bacillales</taxon>
        <taxon>Bacillaceae</taxon>
        <taxon>Siminovitchia</taxon>
    </lineage>
</organism>
<keyword evidence="1" id="KW-0812">Transmembrane</keyword>
<feature type="transmembrane region" description="Helical" evidence="1">
    <location>
        <begin position="12"/>
        <end position="29"/>
    </location>
</feature>
<dbReference type="RefSeq" id="WP_120070700.1">
    <property type="nucleotide sequence ID" value="NZ_CP126113.1"/>
</dbReference>
<proteinExistence type="predicted"/>
<sequence length="81" mass="9386">MIDGMEIGQQALISIMSHLIFIGLTFWALQAMHFDKLFSAGRVFQARVLYIILTIAIGSSVSNFFLDYLHWSRQLQYLFKL</sequence>
<evidence type="ECO:0000313" key="2">
    <source>
        <dbReference type="EMBL" id="RWR13482.1"/>
    </source>
</evidence>
<comment type="caution">
    <text evidence="2">The sequence shown here is derived from an EMBL/GenBank/DDBJ whole genome shotgun (WGS) entry which is preliminary data.</text>
</comment>
<feature type="transmembrane region" description="Helical" evidence="1">
    <location>
        <begin position="49"/>
        <end position="71"/>
    </location>
</feature>
<accession>A0A443IZ05</accession>
<protein>
    <submittedName>
        <fullName evidence="2">DUF1146 domain-containing protein</fullName>
    </submittedName>
</protein>